<comment type="caution">
    <text evidence="1">The sequence shown here is derived from an EMBL/GenBank/DDBJ whole genome shotgun (WGS) entry which is preliminary data.</text>
</comment>
<dbReference type="SMART" id="SM00855">
    <property type="entry name" value="PGAM"/>
    <property type="match status" value="1"/>
</dbReference>
<accession>A0A852TLI1</accession>
<dbReference type="EMBL" id="JACCCC010000001">
    <property type="protein sequence ID" value="NYE45096.1"/>
    <property type="molecule type" value="Genomic_DNA"/>
</dbReference>
<name>A0A852TLI1_9ACTN</name>
<dbReference type="SUPFAM" id="SSF53254">
    <property type="entry name" value="Phosphoglycerate mutase-like"/>
    <property type="match status" value="1"/>
</dbReference>
<dbReference type="Gene3D" id="3.40.50.1240">
    <property type="entry name" value="Phosphoglycerate mutase-like"/>
    <property type="match status" value="1"/>
</dbReference>
<dbReference type="CDD" id="cd07067">
    <property type="entry name" value="HP_PGM_like"/>
    <property type="match status" value="1"/>
</dbReference>
<dbReference type="Pfam" id="PF00300">
    <property type="entry name" value="His_Phos_1"/>
    <property type="match status" value="1"/>
</dbReference>
<reference evidence="1 2" key="1">
    <citation type="submission" date="2020-07" db="EMBL/GenBank/DDBJ databases">
        <title>Sequencing the genomes of 1000 actinobacteria strains.</title>
        <authorList>
            <person name="Klenk H.-P."/>
        </authorList>
    </citation>
    <scope>NUCLEOTIDE SEQUENCE [LARGE SCALE GENOMIC DNA]</scope>
    <source>
        <strain evidence="1 2">CXB654</strain>
    </source>
</reference>
<proteinExistence type="predicted"/>
<gene>
    <name evidence="1" type="ORF">HDA32_000216</name>
</gene>
<dbReference type="GO" id="GO:0016791">
    <property type="term" value="F:phosphatase activity"/>
    <property type="evidence" value="ECO:0007669"/>
    <property type="project" value="TreeGrafter"/>
</dbReference>
<dbReference type="PANTHER" id="PTHR48100">
    <property type="entry name" value="BROAD-SPECIFICITY PHOSPHATASE YOR283W-RELATED"/>
    <property type="match status" value="1"/>
</dbReference>
<dbReference type="AlphaFoldDB" id="A0A852TLI1"/>
<keyword evidence="2" id="KW-1185">Reference proteome</keyword>
<dbReference type="InterPro" id="IPR029033">
    <property type="entry name" value="His_PPase_superfam"/>
</dbReference>
<dbReference type="Proteomes" id="UP000589036">
    <property type="component" value="Unassembled WGS sequence"/>
</dbReference>
<protein>
    <submittedName>
        <fullName evidence="1">Broad specificity phosphatase PhoE</fullName>
    </submittedName>
</protein>
<evidence type="ECO:0000313" key="1">
    <source>
        <dbReference type="EMBL" id="NYE45096.1"/>
    </source>
</evidence>
<evidence type="ECO:0000313" key="2">
    <source>
        <dbReference type="Proteomes" id="UP000589036"/>
    </source>
</evidence>
<dbReference type="GO" id="GO:0005737">
    <property type="term" value="C:cytoplasm"/>
    <property type="evidence" value="ECO:0007669"/>
    <property type="project" value="TreeGrafter"/>
</dbReference>
<organism evidence="1 2">
    <name type="scientific">Spinactinospora alkalitolerans</name>
    <dbReference type="NCBI Taxonomy" id="687207"/>
    <lineage>
        <taxon>Bacteria</taxon>
        <taxon>Bacillati</taxon>
        <taxon>Actinomycetota</taxon>
        <taxon>Actinomycetes</taxon>
        <taxon>Streptosporangiales</taxon>
        <taxon>Nocardiopsidaceae</taxon>
        <taxon>Spinactinospora</taxon>
    </lineage>
</organism>
<dbReference type="RefSeq" id="WP_179641383.1">
    <property type="nucleotide sequence ID" value="NZ_BAAAYY010000005.1"/>
</dbReference>
<dbReference type="InterPro" id="IPR050275">
    <property type="entry name" value="PGM_Phosphatase"/>
</dbReference>
<sequence length="211" mass="23965">MSTTTVVHLMRHGEVHNPAGVLYGRLPEFHLSERGHQMAELAAKWLSDRDVAVLYSSPLERAQETAEPMSEGFGLPVHLDERLIEAGNSFQGKPFNSRSVIDPRTWRRLYNPFQPSWGEPYTAIVARMVEIVKEVRREAWGHEAACVSHQLPIWMARRAAEGQRLWHRPDRRQCNLASVTSLTFEDHRLVSVGYSEPAAELYTRGRSVPGA</sequence>
<dbReference type="PANTHER" id="PTHR48100:SF51">
    <property type="entry name" value="PHOSPHOGLYCERATE MUTASE"/>
    <property type="match status" value="1"/>
</dbReference>
<dbReference type="InterPro" id="IPR013078">
    <property type="entry name" value="His_Pase_superF_clade-1"/>
</dbReference>